<feature type="compositionally biased region" description="Low complexity" evidence="1">
    <location>
        <begin position="112"/>
        <end position="128"/>
    </location>
</feature>
<evidence type="ECO:0000313" key="2">
    <source>
        <dbReference type="EMBL" id="KQK04074.1"/>
    </source>
</evidence>
<sequence>MDSLVTGRRALPSPQNSCQEAAVVEFRTPEAALNSAPPSSNHLHDTWLRNRPVREPPAGLREDEADGGLPDSGPGLHILADTEFERGTTVVCRARGRWDGARGVVPAHNSTRRATTSPGSSTTGSSTPWNSGWGFGSAFSSRTGREPVPAPRYRIPVTGAHTEFTASQGRSQVVAAWCTCTRV</sequence>
<evidence type="ECO:0000313" key="3">
    <source>
        <dbReference type="EnsemblPlants" id="KQK04074"/>
    </source>
</evidence>
<reference evidence="3" key="3">
    <citation type="submission" date="2018-08" db="UniProtKB">
        <authorList>
            <consortium name="EnsemblPlants"/>
        </authorList>
    </citation>
    <scope>IDENTIFICATION</scope>
    <source>
        <strain evidence="3">cv. Bd21</strain>
    </source>
</reference>
<evidence type="ECO:0000313" key="4">
    <source>
        <dbReference type="Proteomes" id="UP000008810"/>
    </source>
</evidence>
<keyword evidence="4" id="KW-1185">Reference proteome</keyword>
<proteinExistence type="predicted"/>
<feature type="region of interest" description="Disordered" evidence="1">
    <location>
        <begin position="108"/>
        <end position="152"/>
    </location>
</feature>
<organism evidence="2">
    <name type="scientific">Brachypodium distachyon</name>
    <name type="common">Purple false brome</name>
    <name type="synonym">Trachynia distachya</name>
    <dbReference type="NCBI Taxonomy" id="15368"/>
    <lineage>
        <taxon>Eukaryota</taxon>
        <taxon>Viridiplantae</taxon>
        <taxon>Streptophyta</taxon>
        <taxon>Embryophyta</taxon>
        <taxon>Tracheophyta</taxon>
        <taxon>Spermatophyta</taxon>
        <taxon>Magnoliopsida</taxon>
        <taxon>Liliopsida</taxon>
        <taxon>Poales</taxon>
        <taxon>Poaceae</taxon>
        <taxon>BOP clade</taxon>
        <taxon>Pooideae</taxon>
        <taxon>Stipodae</taxon>
        <taxon>Brachypodieae</taxon>
        <taxon>Brachypodium</taxon>
    </lineage>
</organism>
<accession>A0A0Q3QRJ6</accession>
<dbReference type="Gramene" id="KQK04074">
    <property type="protein sequence ID" value="KQK04074"/>
    <property type="gene ID" value="BRADI_2g11515v3"/>
</dbReference>
<dbReference type="EnsemblPlants" id="KQK04074">
    <property type="protein sequence ID" value="KQK04074"/>
    <property type="gene ID" value="BRADI_2g11515v3"/>
</dbReference>
<dbReference type="AlphaFoldDB" id="A0A0Q3QRJ6"/>
<reference evidence="2 3" key="1">
    <citation type="journal article" date="2010" name="Nature">
        <title>Genome sequencing and analysis of the model grass Brachypodium distachyon.</title>
        <authorList>
            <consortium name="International Brachypodium Initiative"/>
        </authorList>
    </citation>
    <scope>NUCLEOTIDE SEQUENCE [LARGE SCALE GENOMIC DNA]</scope>
    <source>
        <strain evidence="2 3">Bd21</strain>
    </source>
</reference>
<reference evidence="2" key="2">
    <citation type="submission" date="2017-06" db="EMBL/GenBank/DDBJ databases">
        <title>WGS assembly of Brachypodium distachyon.</title>
        <authorList>
            <consortium name="The International Brachypodium Initiative"/>
            <person name="Lucas S."/>
            <person name="Harmon-Smith M."/>
            <person name="Lail K."/>
            <person name="Tice H."/>
            <person name="Grimwood J."/>
            <person name="Bruce D."/>
            <person name="Barry K."/>
            <person name="Shu S."/>
            <person name="Lindquist E."/>
            <person name="Wang M."/>
            <person name="Pitluck S."/>
            <person name="Vogel J.P."/>
            <person name="Garvin D.F."/>
            <person name="Mockler T.C."/>
            <person name="Schmutz J."/>
            <person name="Rokhsar D."/>
            <person name="Bevan M.W."/>
        </authorList>
    </citation>
    <scope>NUCLEOTIDE SEQUENCE</scope>
    <source>
        <strain evidence="2">Bd21</strain>
    </source>
</reference>
<dbReference type="Proteomes" id="UP000008810">
    <property type="component" value="Chromosome 2"/>
</dbReference>
<dbReference type="EMBL" id="CM000881">
    <property type="protein sequence ID" value="KQK04074.1"/>
    <property type="molecule type" value="Genomic_DNA"/>
</dbReference>
<feature type="compositionally biased region" description="Basic and acidic residues" evidence="1">
    <location>
        <begin position="42"/>
        <end position="54"/>
    </location>
</feature>
<dbReference type="InParanoid" id="A0A0Q3QRJ6"/>
<protein>
    <submittedName>
        <fullName evidence="2 3">Uncharacterized protein</fullName>
    </submittedName>
</protein>
<evidence type="ECO:0000256" key="1">
    <source>
        <dbReference type="SAM" id="MobiDB-lite"/>
    </source>
</evidence>
<name>A0A0Q3QRJ6_BRADI</name>
<gene>
    <name evidence="2" type="ORF">BRADI_2g11515v3</name>
</gene>
<feature type="region of interest" description="Disordered" evidence="1">
    <location>
        <begin position="31"/>
        <end position="72"/>
    </location>
</feature>